<dbReference type="Proteomes" id="UP000040576">
    <property type="component" value="Unassembled WGS sequence"/>
</dbReference>
<proteinExistence type="predicted"/>
<dbReference type="eggNOG" id="ENOG5033K1C">
    <property type="taxonomic scope" value="Bacteria"/>
</dbReference>
<gene>
    <name evidence="1" type="ORF">BT1A1_0588</name>
</gene>
<accession>A0A090IVL1</accession>
<dbReference type="AlphaFoldDB" id="A0A090IVL1"/>
<dbReference type="EMBL" id="CCRF01000022">
    <property type="protein sequence ID" value="CEE00443.1"/>
    <property type="molecule type" value="Genomic_DNA"/>
</dbReference>
<dbReference type="GeneID" id="92959740"/>
<dbReference type="PATRIC" id="fig|35841.6.peg.3929"/>
<organism evidence="1 2">
    <name type="scientific">Caldibacillus thermoamylovorans</name>
    <dbReference type="NCBI Taxonomy" id="35841"/>
    <lineage>
        <taxon>Bacteria</taxon>
        <taxon>Bacillati</taxon>
        <taxon>Bacillota</taxon>
        <taxon>Bacilli</taxon>
        <taxon>Bacillales</taxon>
        <taxon>Bacillaceae</taxon>
        <taxon>Caldibacillus</taxon>
    </lineage>
</organism>
<evidence type="ECO:0000313" key="1">
    <source>
        <dbReference type="EMBL" id="CEE00443.1"/>
    </source>
</evidence>
<protein>
    <submittedName>
        <fullName evidence="1">Uncharacterized protein</fullName>
    </submittedName>
</protein>
<name>A0A090IVL1_9BACI</name>
<keyword evidence="2" id="KW-1185">Reference proteome</keyword>
<sequence length="63" mass="6871">MAKPICPKCKSEDIKKGVMGASFGQVQMFPENIRGKSSPISAEYCNECGYIIALYVENPKNVG</sequence>
<reference evidence="1 2" key="1">
    <citation type="submission" date="2014-07" db="EMBL/GenBank/DDBJ databases">
        <authorList>
            <person name="Wibberg Daniel"/>
        </authorList>
    </citation>
    <scope>NUCLEOTIDE SEQUENCE [LARGE SCALE GENOMIC DNA]</scope>
</reference>
<dbReference type="RefSeq" id="WP_034767930.1">
    <property type="nucleotide sequence ID" value="NZ_CCRF01000022.1"/>
</dbReference>
<evidence type="ECO:0000313" key="2">
    <source>
        <dbReference type="Proteomes" id="UP000040576"/>
    </source>
</evidence>